<feature type="transmembrane region" description="Helical" evidence="2">
    <location>
        <begin position="114"/>
        <end position="139"/>
    </location>
</feature>
<feature type="transmembrane region" description="Helical" evidence="2">
    <location>
        <begin position="51"/>
        <end position="70"/>
    </location>
</feature>
<evidence type="ECO:0000313" key="3">
    <source>
        <dbReference type="Proteomes" id="UP000887565"/>
    </source>
</evidence>
<accession>A0A915L057</accession>
<dbReference type="AlphaFoldDB" id="A0A915L057"/>
<name>A0A915L057_ROMCU</name>
<feature type="region of interest" description="Disordered" evidence="1">
    <location>
        <begin position="209"/>
        <end position="236"/>
    </location>
</feature>
<sequence length="236" mass="25676">MTTTYTFSTTTTAAAAPTVIITANPAVENRESQYHVCDGCMHVKTAAGLSAALYIFGYFILMVYQLGAAANAGEHNLGRTVYVPPSLTALFFTFAIISAVHLNKAFSRKDAKYMTLVMTFVFCSIFYLLYLSIATLLAYTSEGEWIDYMRVQVESGPRSSQGLPKDNGYIAEQASGSRPAASAADDPLINTTTTMFEMRTTSGATPMMFNFANRDSRQDSSGSAPPPSYEDAMKKK</sequence>
<keyword evidence="2" id="KW-0812">Transmembrane</keyword>
<evidence type="ECO:0000256" key="2">
    <source>
        <dbReference type="SAM" id="Phobius"/>
    </source>
</evidence>
<proteinExistence type="predicted"/>
<feature type="transmembrane region" description="Helical" evidence="2">
    <location>
        <begin position="82"/>
        <end position="102"/>
    </location>
</feature>
<evidence type="ECO:0000313" key="4">
    <source>
        <dbReference type="WBParaSite" id="nRc.2.0.1.t43835-RA"/>
    </source>
</evidence>
<keyword evidence="2" id="KW-1133">Transmembrane helix</keyword>
<organism evidence="3 4">
    <name type="scientific">Romanomermis culicivorax</name>
    <name type="common">Nematode worm</name>
    <dbReference type="NCBI Taxonomy" id="13658"/>
    <lineage>
        <taxon>Eukaryota</taxon>
        <taxon>Metazoa</taxon>
        <taxon>Ecdysozoa</taxon>
        <taxon>Nematoda</taxon>
        <taxon>Enoplea</taxon>
        <taxon>Dorylaimia</taxon>
        <taxon>Mermithida</taxon>
        <taxon>Mermithoidea</taxon>
        <taxon>Mermithidae</taxon>
        <taxon>Romanomermis</taxon>
    </lineage>
</organism>
<feature type="region of interest" description="Disordered" evidence="1">
    <location>
        <begin position="157"/>
        <end position="185"/>
    </location>
</feature>
<reference evidence="4" key="1">
    <citation type="submission" date="2022-11" db="UniProtKB">
        <authorList>
            <consortium name="WormBaseParasite"/>
        </authorList>
    </citation>
    <scope>IDENTIFICATION</scope>
</reference>
<keyword evidence="2" id="KW-0472">Membrane</keyword>
<dbReference type="WBParaSite" id="nRc.2.0.1.t43835-RA">
    <property type="protein sequence ID" value="nRc.2.0.1.t43835-RA"/>
    <property type="gene ID" value="nRc.2.0.1.g43835"/>
</dbReference>
<protein>
    <submittedName>
        <fullName evidence="4">Uncharacterized protein</fullName>
    </submittedName>
</protein>
<dbReference type="Proteomes" id="UP000887565">
    <property type="component" value="Unplaced"/>
</dbReference>
<keyword evidence="3" id="KW-1185">Reference proteome</keyword>
<evidence type="ECO:0000256" key="1">
    <source>
        <dbReference type="SAM" id="MobiDB-lite"/>
    </source>
</evidence>